<accession>A0A0C3JAN0</accession>
<dbReference type="InParanoid" id="A0A0C3JAN0"/>
<dbReference type="HOGENOM" id="CLU_006344_16_0_1"/>
<dbReference type="AlphaFoldDB" id="A0A0C3JAN0"/>
<keyword evidence="2" id="KW-1185">Reference proteome</keyword>
<evidence type="ECO:0000313" key="1">
    <source>
        <dbReference type="EMBL" id="KIN94731.1"/>
    </source>
</evidence>
<evidence type="ECO:0000313" key="2">
    <source>
        <dbReference type="Proteomes" id="UP000054217"/>
    </source>
</evidence>
<dbReference type="Proteomes" id="UP000054217">
    <property type="component" value="Unassembled WGS sequence"/>
</dbReference>
<name>A0A0C3JAN0_PISTI</name>
<reference evidence="1 2" key="1">
    <citation type="submission" date="2014-04" db="EMBL/GenBank/DDBJ databases">
        <authorList>
            <consortium name="DOE Joint Genome Institute"/>
            <person name="Kuo A."/>
            <person name="Kohler A."/>
            <person name="Costa M.D."/>
            <person name="Nagy L.G."/>
            <person name="Floudas D."/>
            <person name="Copeland A."/>
            <person name="Barry K.W."/>
            <person name="Cichocki N."/>
            <person name="Veneault-Fourrey C."/>
            <person name="LaButti K."/>
            <person name="Lindquist E.A."/>
            <person name="Lipzen A."/>
            <person name="Lundell T."/>
            <person name="Morin E."/>
            <person name="Murat C."/>
            <person name="Sun H."/>
            <person name="Tunlid A."/>
            <person name="Henrissat B."/>
            <person name="Grigoriev I.V."/>
            <person name="Hibbett D.S."/>
            <person name="Martin F."/>
            <person name="Nordberg H.P."/>
            <person name="Cantor M.N."/>
            <person name="Hua S.X."/>
        </authorList>
    </citation>
    <scope>NUCLEOTIDE SEQUENCE [LARGE SCALE GENOMIC DNA]</scope>
    <source>
        <strain evidence="1 2">Marx 270</strain>
    </source>
</reference>
<dbReference type="STRING" id="870435.A0A0C3JAN0"/>
<dbReference type="EMBL" id="KN832088">
    <property type="protein sequence ID" value="KIN94731.1"/>
    <property type="molecule type" value="Genomic_DNA"/>
</dbReference>
<protein>
    <submittedName>
        <fullName evidence="1">Uncharacterized protein</fullName>
    </submittedName>
</protein>
<gene>
    <name evidence="1" type="ORF">M404DRAFT_167547</name>
</gene>
<dbReference type="OrthoDB" id="3187773at2759"/>
<proteinExistence type="predicted"/>
<reference evidence="2" key="2">
    <citation type="submission" date="2015-01" db="EMBL/GenBank/DDBJ databases">
        <title>Evolutionary Origins and Diversification of the Mycorrhizal Mutualists.</title>
        <authorList>
            <consortium name="DOE Joint Genome Institute"/>
            <consortium name="Mycorrhizal Genomics Consortium"/>
            <person name="Kohler A."/>
            <person name="Kuo A."/>
            <person name="Nagy L.G."/>
            <person name="Floudas D."/>
            <person name="Copeland A."/>
            <person name="Barry K.W."/>
            <person name="Cichocki N."/>
            <person name="Veneault-Fourrey C."/>
            <person name="LaButti K."/>
            <person name="Lindquist E.A."/>
            <person name="Lipzen A."/>
            <person name="Lundell T."/>
            <person name="Morin E."/>
            <person name="Murat C."/>
            <person name="Riley R."/>
            <person name="Ohm R."/>
            <person name="Sun H."/>
            <person name="Tunlid A."/>
            <person name="Henrissat B."/>
            <person name="Grigoriev I.V."/>
            <person name="Hibbett D.S."/>
            <person name="Martin F."/>
        </authorList>
    </citation>
    <scope>NUCLEOTIDE SEQUENCE [LARGE SCALE GENOMIC DNA]</scope>
    <source>
        <strain evidence="2">Marx 270</strain>
    </source>
</reference>
<organism evidence="1 2">
    <name type="scientific">Pisolithus tinctorius Marx 270</name>
    <dbReference type="NCBI Taxonomy" id="870435"/>
    <lineage>
        <taxon>Eukaryota</taxon>
        <taxon>Fungi</taxon>
        <taxon>Dikarya</taxon>
        <taxon>Basidiomycota</taxon>
        <taxon>Agaricomycotina</taxon>
        <taxon>Agaricomycetes</taxon>
        <taxon>Agaricomycetidae</taxon>
        <taxon>Boletales</taxon>
        <taxon>Sclerodermatineae</taxon>
        <taxon>Pisolithaceae</taxon>
        <taxon>Pisolithus</taxon>
    </lineage>
</organism>
<sequence>MCILGFFSFISQSKCYPCTVVQWFDCVRDDPDLDMGMWIVCPALTANHHLATAVIHVDTIYHAAHLIPLYGTHPIPRTIKPHHSYNAFTTFYMNRFIDHHAFSLLSDLYL</sequence>